<gene>
    <name evidence="2" type="ORF">PMYSY11_3521</name>
</gene>
<proteinExistence type="predicted"/>
<dbReference type="EMBL" id="LR215729">
    <property type="protein sequence ID" value="VEV98565.1"/>
    <property type="molecule type" value="Genomic_DNA"/>
</dbReference>
<sequence length="146" mass="15984">MRLIVAMLLPFVMVGCSSVPAEKVKPIAEDRFLAFQEPGENTGELVVNRDYGFMGGGCYIAVKVDRSVAARIAVGESARFNVSPGNHILGIAIDEQGEFLCNNGRLERELKVRVEKGQSQEFRIVSENKGGFDIRKVEVQAEAEAP</sequence>
<feature type="chain" id="PRO_5024805785" evidence="1">
    <location>
        <begin position="22"/>
        <end position="146"/>
    </location>
</feature>
<name>A0A653E794_9PSED</name>
<accession>A0A653E794</accession>
<reference evidence="2" key="1">
    <citation type="submission" date="2019-02" db="EMBL/GenBank/DDBJ databases">
        <authorList>
            <consortium name="Genoscope - CEA"/>
            <person name="William W."/>
        </authorList>
    </citation>
    <scope>NUCLEOTIDE SEQUENCE [LARGE SCALE GENOMIC DNA]</scope>
    <source>
        <strain evidence="2">YSy11</strain>
    </source>
</reference>
<evidence type="ECO:0000256" key="1">
    <source>
        <dbReference type="SAM" id="SignalP"/>
    </source>
</evidence>
<dbReference type="AlphaFoldDB" id="A0A653E794"/>
<protein>
    <submittedName>
        <fullName evidence="2">3-isopropylmalate dehydratase</fullName>
    </submittedName>
</protein>
<keyword evidence="1" id="KW-0732">Signal</keyword>
<evidence type="ECO:0000313" key="2">
    <source>
        <dbReference type="EMBL" id="VEV98565.1"/>
    </source>
</evidence>
<dbReference type="RefSeq" id="WP_150548989.1">
    <property type="nucleotide sequence ID" value="NZ_LR215729.2"/>
</dbReference>
<dbReference type="PROSITE" id="PS51257">
    <property type="entry name" value="PROKAR_LIPOPROTEIN"/>
    <property type="match status" value="1"/>
</dbReference>
<feature type="signal peptide" evidence="1">
    <location>
        <begin position="1"/>
        <end position="21"/>
    </location>
</feature>
<organism evidence="2">
    <name type="scientific">Pseudomonas marincola</name>
    <dbReference type="NCBI Taxonomy" id="437900"/>
    <lineage>
        <taxon>Bacteria</taxon>
        <taxon>Pseudomonadati</taxon>
        <taxon>Pseudomonadota</taxon>
        <taxon>Gammaproteobacteria</taxon>
        <taxon>Pseudomonadales</taxon>
        <taxon>Pseudomonadaceae</taxon>
        <taxon>Pseudomonas</taxon>
    </lineage>
</organism>